<dbReference type="Pfam" id="PF00300">
    <property type="entry name" value="His_Phos_1"/>
    <property type="match status" value="1"/>
</dbReference>
<dbReference type="RefSeq" id="WP_065853334.1">
    <property type="nucleotide sequence ID" value="NZ_LYPC01000020.1"/>
</dbReference>
<evidence type="ECO:0000256" key="1">
    <source>
        <dbReference type="PIRSR" id="PIRSR613078-1"/>
    </source>
</evidence>
<feature type="active site" description="Tele-phosphohistidine intermediate" evidence="1">
    <location>
        <position position="9"/>
    </location>
</feature>
<dbReference type="PANTHER" id="PTHR48100:SF62">
    <property type="entry name" value="GLUCOSYL-3-PHOSPHOGLYCERATE PHOSPHATASE"/>
    <property type="match status" value="1"/>
</dbReference>
<dbReference type="SMART" id="SM00855">
    <property type="entry name" value="PGAM"/>
    <property type="match status" value="1"/>
</dbReference>
<keyword evidence="3" id="KW-0418">Kinase</keyword>
<keyword evidence="4" id="KW-1185">Reference proteome</keyword>
<dbReference type="GO" id="GO:0016791">
    <property type="term" value="F:phosphatase activity"/>
    <property type="evidence" value="ECO:0007669"/>
    <property type="project" value="TreeGrafter"/>
</dbReference>
<feature type="active site" description="Proton donor/acceptor" evidence="1">
    <location>
        <position position="82"/>
    </location>
</feature>
<dbReference type="GO" id="GO:0016301">
    <property type="term" value="F:kinase activity"/>
    <property type="evidence" value="ECO:0007669"/>
    <property type="project" value="UniProtKB-KW"/>
</dbReference>
<name>A0A1C1A1T1_9BACL</name>
<comment type="caution">
    <text evidence="3">The sequence shown here is derived from an EMBL/GenBank/DDBJ whole genome shotgun (WGS) entry which is preliminary data.</text>
</comment>
<gene>
    <name evidence="3" type="ORF">A8709_27160</name>
</gene>
<dbReference type="OrthoDB" id="9782128at2"/>
<evidence type="ECO:0000313" key="4">
    <source>
        <dbReference type="Proteomes" id="UP000093309"/>
    </source>
</evidence>
<dbReference type="EMBL" id="LYPC01000020">
    <property type="protein sequence ID" value="OCT14483.1"/>
    <property type="molecule type" value="Genomic_DNA"/>
</dbReference>
<organism evidence="3 4">
    <name type="scientific">Paenibacillus pectinilyticus</name>
    <dbReference type="NCBI Taxonomy" id="512399"/>
    <lineage>
        <taxon>Bacteria</taxon>
        <taxon>Bacillati</taxon>
        <taxon>Bacillota</taxon>
        <taxon>Bacilli</taxon>
        <taxon>Bacillales</taxon>
        <taxon>Paenibacillaceae</taxon>
        <taxon>Paenibacillus</taxon>
    </lineage>
</organism>
<dbReference type="InterPro" id="IPR013078">
    <property type="entry name" value="His_Pase_superF_clade-1"/>
</dbReference>
<accession>A0A1C1A1T1</accession>
<dbReference type="PANTHER" id="PTHR48100">
    <property type="entry name" value="BROAD-SPECIFICITY PHOSPHATASE YOR283W-RELATED"/>
    <property type="match status" value="1"/>
</dbReference>
<dbReference type="SUPFAM" id="SSF53254">
    <property type="entry name" value="Phosphoglycerate mutase-like"/>
    <property type="match status" value="1"/>
</dbReference>
<keyword evidence="3" id="KW-0808">Transferase</keyword>
<protein>
    <submittedName>
        <fullName evidence="3">Phosphoglycerate kinase</fullName>
    </submittedName>
</protein>
<dbReference type="CDD" id="cd07067">
    <property type="entry name" value="HP_PGM_like"/>
    <property type="match status" value="1"/>
</dbReference>
<dbReference type="Proteomes" id="UP000093309">
    <property type="component" value="Unassembled WGS sequence"/>
</dbReference>
<dbReference type="InterPro" id="IPR029033">
    <property type="entry name" value="His_PPase_superfam"/>
</dbReference>
<dbReference type="AlphaFoldDB" id="A0A1C1A1T1"/>
<dbReference type="InterPro" id="IPR050275">
    <property type="entry name" value="PGM_Phosphatase"/>
</dbReference>
<dbReference type="Gene3D" id="3.40.50.1240">
    <property type="entry name" value="Phosphoglycerate mutase-like"/>
    <property type="match status" value="1"/>
</dbReference>
<evidence type="ECO:0000313" key="3">
    <source>
        <dbReference type="EMBL" id="OCT14483.1"/>
    </source>
</evidence>
<reference evidence="4" key="1">
    <citation type="submission" date="2016-05" db="EMBL/GenBank/DDBJ databases">
        <title>Paenibacillus oryzae. sp. nov., isolated from the rice root.</title>
        <authorList>
            <person name="Zhang J."/>
            <person name="Zhang X."/>
        </authorList>
    </citation>
    <scope>NUCLEOTIDE SEQUENCE [LARGE SCALE GENOMIC DNA]</scope>
    <source>
        <strain evidence="4">KCTC13222</strain>
    </source>
</reference>
<evidence type="ECO:0000256" key="2">
    <source>
        <dbReference type="PIRSR" id="PIRSR613078-2"/>
    </source>
</evidence>
<feature type="binding site" evidence="2">
    <location>
        <position position="58"/>
    </location>
    <ligand>
        <name>substrate</name>
    </ligand>
</feature>
<dbReference type="GO" id="GO:0005737">
    <property type="term" value="C:cytoplasm"/>
    <property type="evidence" value="ECO:0007669"/>
    <property type="project" value="TreeGrafter"/>
</dbReference>
<sequence>MTVIGLIRHGVTDWNTERRIQGHTDIPLNADGRQQAELLSKRMQNEEWDYIYASDLGRARETAAYIGHVKGIEVKTDPRLREMFCGLIEGTTLEERVAKWGEDWSEQDLGMETHPDIAARGVKFIQDVVAWHPNQNILIVSHGGLLSHTLMQLIPHEDIEDHLHNTSVTKIVHQQNQWACLLYNCTAHLRTEPNT</sequence>
<proteinExistence type="predicted"/>
<feature type="binding site" evidence="2">
    <location>
        <begin position="8"/>
        <end position="15"/>
    </location>
    <ligand>
        <name>substrate</name>
    </ligand>
</feature>
<dbReference type="STRING" id="512399.A8709_27160"/>